<dbReference type="GO" id="GO:0046983">
    <property type="term" value="F:protein dimerization activity"/>
    <property type="evidence" value="ECO:0007669"/>
    <property type="project" value="InterPro"/>
</dbReference>
<evidence type="ECO:0000256" key="8">
    <source>
        <dbReference type="ARBA" id="ARBA00023163"/>
    </source>
</evidence>
<feature type="domain" description="BED-type" evidence="12">
    <location>
        <begin position="629"/>
        <end position="689"/>
    </location>
</feature>
<name>A0AAN9L9B2_CANGL</name>
<dbReference type="InterPro" id="IPR025525">
    <property type="entry name" value="hAT-like_transposase_RNase-H"/>
</dbReference>
<feature type="region of interest" description="Disordered" evidence="11">
    <location>
        <begin position="350"/>
        <end position="439"/>
    </location>
</feature>
<feature type="compositionally biased region" description="Polar residues" evidence="11">
    <location>
        <begin position="689"/>
        <end position="698"/>
    </location>
</feature>
<dbReference type="InterPro" id="IPR052035">
    <property type="entry name" value="ZnF_BED_domain_contain"/>
</dbReference>
<evidence type="ECO:0000256" key="1">
    <source>
        <dbReference type="ARBA" id="ARBA00004123"/>
    </source>
</evidence>
<keyword evidence="6" id="KW-0805">Transcription regulation</keyword>
<dbReference type="InterPro" id="IPR008906">
    <property type="entry name" value="HATC_C_dom"/>
</dbReference>
<comment type="subcellular location">
    <subcellularLocation>
        <location evidence="1">Nucleus</location>
    </subcellularLocation>
</comment>
<feature type="region of interest" description="Disordered" evidence="11">
    <location>
        <begin position="495"/>
        <end position="525"/>
    </location>
</feature>
<dbReference type="InterPro" id="IPR003656">
    <property type="entry name" value="Znf_BED"/>
</dbReference>
<proteinExistence type="predicted"/>
<evidence type="ECO:0000256" key="9">
    <source>
        <dbReference type="ARBA" id="ARBA00023242"/>
    </source>
</evidence>
<evidence type="ECO:0000313" key="13">
    <source>
        <dbReference type="EMBL" id="KAK7330069.1"/>
    </source>
</evidence>
<keyword evidence="3" id="KW-0479">Metal-binding</keyword>
<dbReference type="AlphaFoldDB" id="A0AAN9L9B2"/>
<evidence type="ECO:0000256" key="5">
    <source>
        <dbReference type="ARBA" id="ARBA00022833"/>
    </source>
</evidence>
<dbReference type="SUPFAM" id="SSF57667">
    <property type="entry name" value="beta-beta-alpha zinc fingers"/>
    <property type="match status" value="1"/>
</dbReference>
<feature type="compositionally biased region" description="Polar residues" evidence="11">
    <location>
        <begin position="210"/>
        <end position="227"/>
    </location>
</feature>
<accession>A0AAN9L9B2</accession>
<evidence type="ECO:0000256" key="3">
    <source>
        <dbReference type="ARBA" id="ARBA00022723"/>
    </source>
</evidence>
<keyword evidence="7" id="KW-0238">DNA-binding</keyword>
<reference evidence="13 14" key="1">
    <citation type="submission" date="2024-01" db="EMBL/GenBank/DDBJ databases">
        <title>The genomes of 5 underutilized Papilionoideae crops provide insights into root nodulation and disease resistanc.</title>
        <authorList>
            <person name="Jiang F."/>
        </authorList>
    </citation>
    <scope>NUCLEOTIDE SEQUENCE [LARGE SCALE GENOMIC DNA]</scope>
    <source>
        <strain evidence="13">LVBAO_FW01</strain>
        <tissue evidence="13">Leaves</tissue>
    </source>
</reference>
<dbReference type="GO" id="GO:0003677">
    <property type="term" value="F:DNA binding"/>
    <property type="evidence" value="ECO:0007669"/>
    <property type="project" value="UniProtKB-KW"/>
</dbReference>
<feature type="compositionally biased region" description="Polar residues" evidence="11">
    <location>
        <begin position="126"/>
        <end position="139"/>
    </location>
</feature>
<dbReference type="PANTHER" id="PTHR46481:SF10">
    <property type="entry name" value="ZINC FINGER BED DOMAIN-CONTAINING PROTEIN 39"/>
    <property type="match status" value="1"/>
</dbReference>
<evidence type="ECO:0000256" key="7">
    <source>
        <dbReference type="ARBA" id="ARBA00023125"/>
    </source>
</evidence>
<organism evidence="13 14">
    <name type="scientific">Canavalia gladiata</name>
    <name type="common">Sword bean</name>
    <name type="synonym">Dolichos gladiatus</name>
    <dbReference type="NCBI Taxonomy" id="3824"/>
    <lineage>
        <taxon>Eukaryota</taxon>
        <taxon>Viridiplantae</taxon>
        <taxon>Streptophyta</taxon>
        <taxon>Embryophyta</taxon>
        <taxon>Tracheophyta</taxon>
        <taxon>Spermatophyta</taxon>
        <taxon>Magnoliopsida</taxon>
        <taxon>eudicotyledons</taxon>
        <taxon>Gunneridae</taxon>
        <taxon>Pentapetalae</taxon>
        <taxon>rosids</taxon>
        <taxon>fabids</taxon>
        <taxon>Fabales</taxon>
        <taxon>Fabaceae</taxon>
        <taxon>Papilionoideae</taxon>
        <taxon>50 kb inversion clade</taxon>
        <taxon>NPAAA clade</taxon>
        <taxon>indigoferoid/millettioid clade</taxon>
        <taxon>Phaseoleae</taxon>
        <taxon>Canavalia</taxon>
    </lineage>
</organism>
<dbReference type="PANTHER" id="PTHR46481">
    <property type="entry name" value="ZINC FINGER BED DOMAIN-CONTAINING PROTEIN 4"/>
    <property type="match status" value="1"/>
</dbReference>
<sequence>MSLAEALWSVPIGKVYGKRPSRVRSQAQSPSPSGEPSFSLSLLCKTLDLTPVSREAPFPLRIRRFHLQTLYPCRKIHINYQDKMVTVEEDKVVATPDVKNAPISTDFQPSNDLANSENQSDRNVENSESQPSKDLSNSKAEPDGLPASEIQASSGDANEGTLPNRDLDNIKQPPKSEPENSESLPNNQSSSAEVTHDNQPIDSEAPLKNLSANSETPADDQLVSSEDTPPDQKPASEPVLSHQLVNSETLPNNGVVNSEQQTSNDVVVSETQHSSVVILSETQQSNEVVLSETQQSNEVVLSETQQSNEVVLSETQQSNEMVLSETQQSNEVVLSEMQQSTELVLAETQPNNEVDMSETQPNNEVDMSETQPNNDVVMSDTQPISEGVMSETHPSSEIVMPETQPNSEIAVPETQPSNETVMPETQLSNETVMPETQPSNETVIHEAQTSNDVVMSEALPDNELANSTTANDQLSHPETLSHDHQFTNLHMIPEDQLPQPESLPNSDPLPSSEPLPDSHLTDVKPIPHNHLAQYDTLPNNHMDHAEAMPNHQLTHSDALSHEQLANSQMLPHYELEHSETMHNNQLVSSQPHYEIVNATNIPSYEIVNAETPLNSEEPTPETQPNKRRKKKSIVWEHFTIETVSAGCRRACCKQCKQSFAYSTGSKVAGTSHLKRHIAKGTCPALLRNQDPNQLTPYTPRSRGSGVGNASNTPKRRYRSPSTPYIIFDQDRCRHEIARMIIMHDYPLHMVEHPGFVAFVQNLQPQFNMVTFNTVQGDCVATYLMEKQNLMKYFEGLPGRVCLTLDVWTSSQSVGYVFITGHFVDSDWKLQRRILNVVMEPYPNSDSALSHAVAVCLSDWNLEGRLFSITCNQTLSEVALGNLRPLLSVKNPLILNGQLLVANCIARTLSNVANDLLSSVHGIVKKIRDSVKYVKTSESHEEKFLELKQQLQVPSERNLFIDDQTQWSTTYQMLVAASELREVFSCLDTSDPDYKGAPSMQDWKLVETLCTYMKPLFDAANILTTTMHPTAITFFHEVWKLQLDLARAVVNEDPFISNLTKPMHEKIDKYWKDCSLVLAIAVVMDPRFKMKLVEFSFTKIYGEEAHVYVKIVDDGIHELFHEYVTLPLPLTPAYAEEGSAGSHMKTEGSPGGTLLLDNGLTDFDVYIMETTSQQMKSELDQYLEESLLPRVPDFDVLGWWKLNKLKYPTLSKMARDILSVPVSSVPPDCVFDTKAKEMDQYRSSLRPETVEALVCAKDWMQYGATEASNALVKMEF</sequence>
<evidence type="ECO:0000313" key="14">
    <source>
        <dbReference type="Proteomes" id="UP001367508"/>
    </source>
</evidence>
<feature type="region of interest" description="Disordered" evidence="11">
    <location>
        <begin position="685"/>
        <end position="717"/>
    </location>
</feature>
<protein>
    <recommendedName>
        <fullName evidence="12">BED-type domain-containing protein</fullName>
    </recommendedName>
</protein>
<evidence type="ECO:0000256" key="4">
    <source>
        <dbReference type="ARBA" id="ARBA00022771"/>
    </source>
</evidence>
<feature type="region of interest" description="Disordered" evidence="11">
    <location>
        <begin position="610"/>
        <end position="630"/>
    </location>
</feature>
<keyword evidence="14" id="KW-1185">Reference proteome</keyword>
<comment type="caution">
    <text evidence="13">The sequence shown here is derived from an EMBL/GenBank/DDBJ whole genome shotgun (WGS) entry which is preliminary data.</text>
</comment>
<evidence type="ECO:0000256" key="6">
    <source>
        <dbReference type="ARBA" id="ARBA00023015"/>
    </source>
</evidence>
<evidence type="ECO:0000256" key="2">
    <source>
        <dbReference type="ARBA" id="ARBA00011738"/>
    </source>
</evidence>
<dbReference type="SMART" id="SM00614">
    <property type="entry name" value="ZnF_BED"/>
    <property type="match status" value="1"/>
</dbReference>
<dbReference type="GO" id="GO:0005634">
    <property type="term" value="C:nucleus"/>
    <property type="evidence" value="ECO:0007669"/>
    <property type="project" value="UniProtKB-SubCell"/>
</dbReference>
<dbReference type="GO" id="GO:0008270">
    <property type="term" value="F:zinc ion binding"/>
    <property type="evidence" value="ECO:0007669"/>
    <property type="project" value="UniProtKB-KW"/>
</dbReference>
<keyword evidence="9" id="KW-0539">Nucleus</keyword>
<feature type="compositionally biased region" description="Polar residues" evidence="11">
    <location>
        <begin position="611"/>
        <end position="623"/>
    </location>
</feature>
<dbReference type="InterPro" id="IPR036236">
    <property type="entry name" value="Znf_C2H2_sf"/>
</dbReference>
<feature type="compositionally biased region" description="Polar residues" evidence="11">
    <location>
        <begin position="181"/>
        <end position="201"/>
    </location>
</feature>
<keyword evidence="5" id="KW-0862">Zinc</keyword>
<dbReference type="InterPro" id="IPR012337">
    <property type="entry name" value="RNaseH-like_sf"/>
</dbReference>
<dbReference type="Pfam" id="PF05699">
    <property type="entry name" value="Dimer_Tnp_hAT"/>
    <property type="match status" value="1"/>
</dbReference>
<keyword evidence="8" id="KW-0804">Transcription</keyword>
<feature type="region of interest" description="Disordered" evidence="11">
    <location>
        <begin position="99"/>
        <end position="264"/>
    </location>
</feature>
<feature type="compositionally biased region" description="Polar residues" evidence="11">
    <location>
        <begin position="102"/>
        <end position="118"/>
    </location>
</feature>
<dbReference type="SUPFAM" id="SSF53098">
    <property type="entry name" value="Ribonuclease H-like"/>
    <property type="match status" value="1"/>
</dbReference>
<feature type="compositionally biased region" description="Polar residues" evidence="11">
    <location>
        <begin position="243"/>
        <end position="264"/>
    </location>
</feature>
<feature type="compositionally biased region" description="Polar residues" evidence="11">
    <location>
        <begin position="414"/>
        <end position="439"/>
    </location>
</feature>
<feature type="compositionally biased region" description="Low complexity" evidence="11">
    <location>
        <begin position="500"/>
        <end position="518"/>
    </location>
</feature>
<dbReference type="GO" id="GO:0009791">
    <property type="term" value="P:post-embryonic development"/>
    <property type="evidence" value="ECO:0007669"/>
    <property type="project" value="UniProtKB-ARBA"/>
</dbReference>
<evidence type="ECO:0000256" key="10">
    <source>
        <dbReference type="PROSITE-ProRule" id="PRU00027"/>
    </source>
</evidence>
<dbReference type="EMBL" id="JAYMYQ010000005">
    <property type="protein sequence ID" value="KAK7330069.1"/>
    <property type="molecule type" value="Genomic_DNA"/>
</dbReference>
<keyword evidence="4 10" id="KW-0863">Zinc-finger</keyword>
<dbReference type="PROSITE" id="PS50808">
    <property type="entry name" value="ZF_BED"/>
    <property type="match status" value="1"/>
</dbReference>
<feature type="compositionally biased region" description="Polar residues" evidence="11">
    <location>
        <begin position="350"/>
        <end position="384"/>
    </location>
</feature>
<evidence type="ECO:0000259" key="12">
    <source>
        <dbReference type="PROSITE" id="PS50808"/>
    </source>
</evidence>
<evidence type="ECO:0000256" key="11">
    <source>
        <dbReference type="SAM" id="MobiDB-lite"/>
    </source>
</evidence>
<feature type="compositionally biased region" description="Basic and acidic residues" evidence="11">
    <location>
        <begin position="165"/>
        <end position="178"/>
    </location>
</feature>
<comment type="subunit">
    <text evidence="2">Homodimer.</text>
</comment>
<dbReference type="Pfam" id="PF14372">
    <property type="entry name" value="hAT-like_RNase-H"/>
    <property type="match status" value="1"/>
</dbReference>
<gene>
    <name evidence="13" type="ORF">VNO77_24254</name>
</gene>
<dbReference type="Proteomes" id="UP001367508">
    <property type="component" value="Unassembled WGS sequence"/>
</dbReference>